<evidence type="ECO:0000313" key="10">
    <source>
        <dbReference type="Proteomes" id="UP000001554"/>
    </source>
</evidence>
<dbReference type="GeneID" id="118417864"/>
<proteinExistence type="inferred from homology"/>
<feature type="region of interest" description="Disordered" evidence="9">
    <location>
        <begin position="106"/>
        <end position="195"/>
    </location>
</feature>
<dbReference type="InterPro" id="IPR003690">
    <property type="entry name" value="MTERF"/>
</dbReference>
<dbReference type="Pfam" id="PF02536">
    <property type="entry name" value="mTERF"/>
    <property type="match status" value="1"/>
</dbReference>
<feature type="compositionally biased region" description="Low complexity" evidence="9">
    <location>
        <begin position="184"/>
        <end position="195"/>
    </location>
</feature>
<feature type="compositionally biased region" description="Polar residues" evidence="9">
    <location>
        <begin position="159"/>
        <end position="170"/>
    </location>
</feature>
<evidence type="ECO:0000256" key="7">
    <source>
        <dbReference type="ARBA" id="ARBA00071275"/>
    </source>
</evidence>
<keyword evidence="10" id="KW-1185">Reference proteome</keyword>
<dbReference type="RefSeq" id="XP_035679508.1">
    <property type="nucleotide sequence ID" value="XM_035823615.1"/>
</dbReference>
<evidence type="ECO:0000256" key="8">
    <source>
        <dbReference type="ARBA" id="ARBA00081775"/>
    </source>
</evidence>
<dbReference type="KEGG" id="bfo:118417864"/>
<evidence type="ECO:0000256" key="4">
    <source>
        <dbReference type="ARBA" id="ARBA00023015"/>
    </source>
</evidence>
<dbReference type="GO" id="GO:0003676">
    <property type="term" value="F:nucleic acid binding"/>
    <property type="evidence" value="ECO:0007669"/>
    <property type="project" value="InterPro"/>
</dbReference>
<dbReference type="OrthoDB" id="637682at2759"/>
<name>A0A9J7LDC3_BRAFL</name>
<keyword evidence="6" id="KW-0804">Transcription</keyword>
<sequence>MKAIVRTGASAALIRSATNHFLPTVSALAIPRCLVTCAQNSNHASNNSTPVLRAWVSKQTGCWGYFPRSSTVRLSAITSERSMPAFYCTAECEAKNLTGPNDTSLGTNRYDEQHQDSTWTTDDGEGDESIVKCGQASTGASGWQDRDCSSDDTGDEPDWNTNMTQQSFPGTSDRLCGAEGTTYSSLPSRNNPSSSVTPALDFVKFPAAQTDTVGDLEPADLETLDVPSADRHQPYTGPVRHAYVDLRNLVDHSETLQKLVHLGVDLHKVSRKRHAANLIAKLDFESQVKEKLMFLLDVGVMRENLGNIISVNPFLLAVDLERLERRVQYLLSKKFKEEEIAVLVSRAPYLLQLSVQRLDNKLGWLQRNLQTTATQTRHIVVHYPRVLTVSLARIKANLQAVQHQLGFSPQQLRSLAMGAPRMLSRDKYKIITVFDYVHNEMGIPHHTIVCSPQVFNSRRRQLSERHQFLQKLGRAQYDPALPGYIPLDKLYKLPDTVFCTQLAKVTIQEYQDFLKTL</sequence>
<dbReference type="GO" id="GO:0006355">
    <property type="term" value="P:regulation of DNA-templated transcription"/>
    <property type="evidence" value="ECO:0007669"/>
    <property type="project" value="UniProtKB-ARBA"/>
</dbReference>
<comment type="subcellular location">
    <subcellularLocation>
        <location evidence="1">Mitochondrion</location>
    </subcellularLocation>
</comment>
<dbReference type="SMART" id="SM00733">
    <property type="entry name" value="Mterf"/>
    <property type="match status" value="5"/>
</dbReference>
<evidence type="ECO:0000256" key="2">
    <source>
        <dbReference type="ARBA" id="ARBA00007692"/>
    </source>
</evidence>
<evidence type="ECO:0000256" key="1">
    <source>
        <dbReference type="ARBA" id="ARBA00004173"/>
    </source>
</evidence>
<dbReference type="FunFam" id="1.25.70.10:FF:000002">
    <property type="entry name" value="transcription termination factor 3, mitochondrial"/>
    <property type="match status" value="1"/>
</dbReference>
<reference evidence="11" key="2">
    <citation type="submission" date="2025-08" db="UniProtKB">
        <authorList>
            <consortium name="RefSeq"/>
        </authorList>
    </citation>
    <scope>IDENTIFICATION</scope>
    <source>
        <strain evidence="11">S238N-H82</strain>
        <tissue evidence="11">Testes</tissue>
    </source>
</reference>
<dbReference type="AlphaFoldDB" id="A0A9J7LDC3"/>
<dbReference type="Gene3D" id="1.25.70.10">
    <property type="entry name" value="Transcription termination factor 3, mitochondrial"/>
    <property type="match status" value="1"/>
</dbReference>
<comment type="similarity">
    <text evidence="2">Belongs to the mTERF family.</text>
</comment>
<dbReference type="Proteomes" id="UP000001554">
    <property type="component" value="Chromosome 6"/>
</dbReference>
<evidence type="ECO:0000256" key="3">
    <source>
        <dbReference type="ARBA" id="ARBA00022946"/>
    </source>
</evidence>
<evidence type="ECO:0000256" key="5">
    <source>
        <dbReference type="ARBA" id="ARBA00023128"/>
    </source>
</evidence>
<gene>
    <name evidence="11" type="primary">LOC118417864</name>
</gene>
<reference evidence="10" key="1">
    <citation type="journal article" date="2020" name="Nat. Ecol. Evol.">
        <title>Deeply conserved synteny resolves early events in vertebrate evolution.</title>
        <authorList>
            <person name="Simakov O."/>
            <person name="Marletaz F."/>
            <person name="Yue J.X."/>
            <person name="O'Connell B."/>
            <person name="Jenkins J."/>
            <person name="Brandt A."/>
            <person name="Calef R."/>
            <person name="Tung C.H."/>
            <person name="Huang T.K."/>
            <person name="Schmutz J."/>
            <person name="Satoh N."/>
            <person name="Yu J.K."/>
            <person name="Putnam N.H."/>
            <person name="Green R.E."/>
            <person name="Rokhsar D.S."/>
        </authorList>
    </citation>
    <scope>NUCLEOTIDE SEQUENCE [LARGE SCALE GENOMIC DNA]</scope>
    <source>
        <strain evidence="10">S238N-H82</strain>
    </source>
</reference>
<dbReference type="GO" id="GO:0005739">
    <property type="term" value="C:mitochondrion"/>
    <property type="evidence" value="ECO:0007669"/>
    <property type="project" value="UniProtKB-SubCell"/>
</dbReference>
<dbReference type="PANTHER" id="PTHR13068:SF112">
    <property type="entry name" value="TRANSCRIPTION TERMINATION FACTOR 3, MITOCHONDRIAL"/>
    <property type="match status" value="1"/>
</dbReference>
<dbReference type="PANTHER" id="PTHR13068">
    <property type="entry name" value="CGI-12 PROTEIN-RELATED"/>
    <property type="match status" value="1"/>
</dbReference>
<evidence type="ECO:0000256" key="6">
    <source>
        <dbReference type="ARBA" id="ARBA00023163"/>
    </source>
</evidence>
<keyword evidence="5" id="KW-0496">Mitochondrion</keyword>
<evidence type="ECO:0000313" key="11">
    <source>
        <dbReference type="RefSeq" id="XP_035679508.1"/>
    </source>
</evidence>
<organism evidence="10 11">
    <name type="scientific">Branchiostoma floridae</name>
    <name type="common">Florida lancelet</name>
    <name type="synonym">Amphioxus</name>
    <dbReference type="NCBI Taxonomy" id="7739"/>
    <lineage>
        <taxon>Eukaryota</taxon>
        <taxon>Metazoa</taxon>
        <taxon>Chordata</taxon>
        <taxon>Cephalochordata</taxon>
        <taxon>Leptocardii</taxon>
        <taxon>Amphioxiformes</taxon>
        <taxon>Branchiostomatidae</taxon>
        <taxon>Branchiostoma</taxon>
    </lineage>
</organism>
<accession>A0A9J7LDC3</accession>
<evidence type="ECO:0000256" key="9">
    <source>
        <dbReference type="SAM" id="MobiDB-lite"/>
    </source>
</evidence>
<keyword evidence="3" id="KW-0809">Transit peptide</keyword>
<dbReference type="InterPro" id="IPR038538">
    <property type="entry name" value="MTERF_sf"/>
</dbReference>
<keyword evidence="4" id="KW-0805">Transcription regulation</keyword>
<protein>
    <recommendedName>
        <fullName evidence="7">Transcription termination factor 3, mitochondrial</fullName>
    </recommendedName>
    <alternativeName>
        <fullName evidence="8">mTERF domain-containing protein 1, mitochondrial</fullName>
    </alternativeName>
</protein>